<feature type="region of interest" description="Disordered" evidence="1">
    <location>
        <begin position="69"/>
        <end position="100"/>
    </location>
</feature>
<dbReference type="EMBL" id="ML978975">
    <property type="protein sequence ID" value="KAF1926836.1"/>
    <property type="molecule type" value="Genomic_DNA"/>
</dbReference>
<evidence type="ECO:0000313" key="3">
    <source>
        <dbReference type="Proteomes" id="UP000800082"/>
    </source>
</evidence>
<dbReference type="Proteomes" id="UP000800082">
    <property type="component" value="Unassembled WGS sequence"/>
</dbReference>
<organism evidence="2 3">
    <name type="scientific">Didymella exigua CBS 183.55</name>
    <dbReference type="NCBI Taxonomy" id="1150837"/>
    <lineage>
        <taxon>Eukaryota</taxon>
        <taxon>Fungi</taxon>
        <taxon>Dikarya</taxon>
        <taxon>Ascomycota</taxon>
        <taxon>Pezizomycotina</taxon>
        <taxon>Dothideomycetes</taxon>
        <taxon>Pleosporomycetidae</taxon>
        <taxon>Pleosporales</taxon>
        <taxon>Pleosporineae</taxon>
        <taxon>Didymellaceae</taxon>
        <taxon>Didymella</taxon>
    </lineage>
</organism>
<keyword evidence="3" id="KW-1185">Reference proteome</keyword>
<proteinExistence type="predicted"/>
<gene>
    <name evidence="2" type="ORF">M421DRAFT_422443</name>
</gene>
<dbReference type="OrthoDB" id="5379086at2759"/>
<reference evidence="2" key="1">
    <citation type="journal article" date="2020" name="Stud. Mycol.">
        <title>101 Dothideomycetes genomes: a test case for predicting lifestyles and emergence of pathogens.</title>
        <authorList>
            <person name="Haridas S."/>
            <person name="Albert R."/>
            <person name="Binder M."/>
            <person name="Bloem J."/>
            <person name="Labutti K."/>
            <person name="Salamov A."/>
            <person name="Andreopoulos B."/>
            <person name="Baker S."/>
            <person name="Barry K."/>
            <person name="Bills G."/>
            <person name="Bluhm B."/>
            <person name="Cannon C."/>
            <person name="Castanera R."/>
            <person name="Culley D."/>
            <person name="Daum C."/>
            <person name="Ezra D."/>
            <person name="Gonzalez J."/>
            <person name="Henrissat B."/>
            <person name="Kuo A."/>
            <person name="Liang C."/>
            <person name="Lipzen A."/>
            <person name="Lutzoni F."/>
            <person name="Magnuson J."/>
            <person name="Mondo S."/>
            <person name="Nolan M."/>
            <person name="Ohm R."/>
            <person name="Pangilinan J."/>
            <person name="Park H.-J."/>
            <person name="Ramirez L."/>
            <person name="Alfaro M."/>
            <person name="Sun H."/>
            <person name="Tritt A."/>
            <person name="Yoshinaga Y."/>
            <person name="Zwiers L.-H."/>
            <person name="Turgeon B."/>
            <person name="Goodwin S."/>
            <person name="Spatafora J."/>
            <person name="Crous P."/>
            <person name="Grigoriev I."/>
        </authorList>
    </citation>
    <scope>NUCLEOTIDE SEQUENCE</scope>
    <source>
        <strain evidence="2">CBS 183.55</strain>
    </source>
</reference>
<name>A0A6A5RKB1_9PLEO</name>
<accession>A0A6A5RKB1</accession>
<evidence type="ECO:0000313" key="2">
    <source>
        <dbReference type="EMBL" id="KAF1926836.1"/>
    </source>
</evidence>
<dbReference type="GeneID" id="54350831"/>
<sequence length="474" mass="52403">MGSGNPDMALIGELMEEMSRRPPAIAARKLLVEHYICIGWVEAALDNTKELRTLAPGDSDVIGFLSVLEKKPEPPAPDTTTLPPAPKNSKGQPTDDGLVWDVKNGRYKKKPAIAKSTEKKPDVSGPQIGDDLDTARQDLVTGYQNLRIRVGSILTDLLHLQALQKKANILPSRNTAKVQRIVDGQPNTSVQLCTPRTTAHAMRETPEHALVIAVADMEEAVGWHKGLLGQTTDTNTDKLRDAIVKRKAALEVILPDDLKIYCEFALMHMDHEHFGRNYINTETMYGDEVKDIPRSKFYATEDNYAWDMEELVAAIEAGSGVLRNPLSKHMFTPRDVKGIYMHPLAKRLAALAVEQKDMSKGVRPETITRMEKLSSILLEDQSAETLPSRHAVDEFLAYVATLPDLEQNAIERLKCPAKDSHTGQAYDSSIGEAVRDAKGNRVCFHKTGDFIRQAASYLRLQKGVAPDAAGCRVI</sequence>
<evidence type="ECO:0000256" key="1">
    <source>
        <dbReference type="SAM" id="MobiDB-lite"/>
    </source>
</evidence>
<protein>
    <submittedName>
        <fullName evidence="2">Uncharacterized protein</fullName>
    </submittedName>
</protein>
<dbReference type="RefSeq" id="XP_033447088.1">
    <property type="nucleotide sequence ID" value="XM_033593163.1"/>
</dbReference>
<dbReference type="AlphaFoldDB" id="A0A6A5RKB1"/>